<proteinExistence type="predicted"/>
<evidence type="ECO:0000313" key="2">
    <source>
        <dbReference type="EMBL" id="MCM2374398.1"/>
    </source>
</evidence>
<gene>
    <name evidence="2" type="ORF">NB063_27585</name>
</gene>
<feature type="transmembrane region" description="Helical" evidence="1">
    <location>
        <begin position="82"/>
        <end position="102"/>
    </location>
</feature>
<dbReference type="Proteomes" id="UP001202961">
    <property type="component" value="Unassembled WGS sequence"/>
</dbReference>
<reference evidence="2 3" key="1">
    <citation type="journal article" date="2022" name="Syst. Appl. Microbiol.">
        <title>Rhodopirellula aestuarii sp. nov., a novel member of the genus Rhodopirellula isolated from brackish sediments collected in the Tagus River estuary, Portugal.</title>
        <authorList>
            <person name="Vitorino I.R."/>
            <person name="Klimek D."/>
            <person name="Calusinska M."/>
            <person name="Lobo-da-Cunha A."/>
            <person name="Vasconcelos V."/>
            <person name="Lage O.M."/>
        </authorList>
    </citation>
    <scope>NUCLEOTIDE SEQUENCE [LARGE SCALE GENOMIC DNA]</scope>
    <source>
        <strain evidence="2 3">ICT_H3.1</strain>
    </source>
</reference>
<keyword evidence="1" id="KW-0812">Transmembrane</keyword>
<organism evidence="2 3">
    <name type="scientific">Aporhodopirellula aestuarii</name>
    <dbReference type="NCBI Taxonomy" id="2950107"/>
    <lineage>
        <taxon>Bacteria</taxon>
        <taxon>Pseudomonadati</taxon>
        <taxon>Planctomycetota</taxon>
        <taxon>Planctomycetia</taxon>
        <taxon>Pirellulales</taxon>
        <taxon>Pirellulaceae</taxon>
        <taxon>Aporhodopirellula</taxon>
    </lineage>
</organism>
<name>A0ABT0UBM7_9BACT</name>
<evidence type="ECO:0000313" key="3">
    <source>
        <dbReference type="Proteomes" id="UP001202961"/>
    </source>
</evidence>
<accession>A0ABT0UBM7</accession>
<comment type="caution">
    <text evidence="2">The sequence shown here is derived from an EMBL/GenBank/DDBJ whole genome shotgun (WGS) entry which is preliminary data.</text>
</comment>
<dbReference type="EMBL" id="JAMQBK010000084">
    <property type="protein sequence ID" value="MCM2374398.1"/>
    <property type="molecule type" value="Genomic_DNA"/>
</dbReference>
<dbReference type="RefSeq" id="WP_250932289.1">
    <property type="nucleotide sequence ID" value="NZ_JAMQBK010000084.1"/>
</dbReference>
<keyword evidence="3" id="KW-1185">Reference proteome</keyword>
<evidence type="ECO:0000256" key="1">
    <source>
        <dbReference type="SAM" id="Phobius"/>
    </source>
</evidence>
<keyword evidence="1" id="KW-1133">Transmembrane helix</keyword>
<feature type="transmembrane region" description="Helical" evidence="1">
    <location>
        <begin position="49"/>
        <end position="70"/>
    </location>
</feature>
<sequence length="118" mass="12936">MNPDEAQSTLEHGFPPHHESEEWIGAKHIELTDLAGGCLMTLSSAAITCFLLTLNGALVLALMSTAAAAGVEWVNGERIGQFILFAAPISLAVGQWMMLDTLRRILRRRKKKPMHELA</sequence>
<keyword evidence="1" id="KW-0472">Membrane</keyword>
<protein>
    <submittedName>
        <fullName evidence="2">Uncharacterized protein</fullName>
    </submittedName>
</protein>